<dbReference type="GO" id="GO:0006629">
    <property type="term" value="P:lipid metabolic process"/>
    <property type="evidence" value="ECO:0007669"/>
    <property type="project" value="UniProtKB-KW"/>
</dbReference>
<evidence type="ECO:0000256" key="11">
    <source>
        <dbReference type="ARBA" id="ARBA00023136"/>
    </source>
</evidence>
<dbReference type="Gene3D" id="3.90.550.50">
    <property type="match status" value="1"/>
</dbReference>
<evidence type="ECO:0000256" key="14">
    <source>
        <dbReference type="SAM" id="SignalP"/>
    </source>
</evidence>
<evidence type="ECO:0000256" key="12">
    <source>
        <dbReference type="ARBA" id="ARBA00023180"/>
    </source>
</evidence>
<dbReference type="AlphaFoldDB" id="A0A6P3EJP7"/>
<keyword evidence="12" id="KW-0325">Glycoprotein</keyword>
<keyword evidence="6" id="KW-0812">Transmembrane</keyword>
<dbReference type="PANTHER" id="PTHR11214">
    <property type="entry name" value="BETA-1,3-N-ACETYLGLUCOSAMINYLTRANSFERASE"/>
    <property type="match status" value="1"/>
</dbReference>
<dbReference type="CTD" id="8705"/>
<evidence type="ECO:0000256" key="8">
    <source>
        <dbReference type="ARBA" id="ARBA00022989"/>
    </source>
</evidence>
<dbReference type="EC" id="2.4.1.-" evidence="13"/>
<dbReference type="GeneID" id="101586826"/>
<dbReference type="PANTHER" id="PTHR11214:SF378">
    <property type="entry name" value="BETA-1,3-GALACTOSYLTRANSFERASE 4"/>
    <property type="match status" value="1"/>
</dbReference>
<organism evidence="15 16">
    <name type="scientific">Octodon degus</name>
    <name type="common">Degu</name>
    <name type="synonym">Sciurus degus</name>
    <dbReference type="NCBI Taxonomy" id="10160"/>
    <lineage>
        <taxon>Eukaryota</taxon>
        <taxon>Metazoa</taxon>
        <taxon>Chordata</taxon>
        <taxon>Craniata</taxon>
        <taxon>Vertebrata</taxon>
        <taxon>Euteleostomi</taxon>
        <taxon>Mammalia</taxon>
        <taxon>Eutheria</taxon>
        <taxon>Euarchontoglires</taxon>
        <taxon>Glires</taxon>
        <taxon>Rodentia</taxon>
        <taxon>Hystricomorpha</taxon>
        <taxon>Octodontidae</taxon>
        <taxon>Octodon</taxon>
    </lineage>
</organism>
<feature type="chain" id="PRO_5028280011" description="Hexosyltransferase" evidence="14">
    <location>
        <begin position="30"/>
        <end position="376"/>
    </location>
</feature>
<keyword evidence="5" id="KW-0808">Transferase</keyword>
<proteinExistence type="inferred from homology"/>
<dbReference type="GO" id="GO:0000139">
    <property type="term" value="C:Golgi membrane"/>
    <property type="evidence" value="ECO:0007669"/>
    <property type="project" value="UniProtKB-SubCell"/>
</dbReference>
<keyword evidence="10" id="KW-0443">Lipid metabolism</keyword>
<dbReference type="GO" id="GO:0016758">
    <property type="term" value="F:hexosyltransferase activity"/>
    <property type="evidence" value="ECO:0007669"/>
    <property type="project" value="InterPro"/>
</dbReference>
<dbReference type="RefSeq" id="XP_004624302.1">
    <property type="nucleotide sequence ID" value="XM_004624245.2"/>
</dbReference>
<comment type="subcellular location">
    <subcellularLocation>
        <location evidence="1 13">Golgi apparatus membrane</location>
        <topology evidence="1 13">Single-pass type II membrane protein</topology>
    </subcellularLocation>
</comment>
<comment type="pathway">
    <text evidence="2">Protein modification; protein glycosylation.</text>
</comment>
<dbReference type="FunCoup" id="A0A6P3EJP7">
    <property type="interactions" value="247"/>
</dbReference>
<dbReference type="InParanoid" id="A0A6P3EJP7"/>
<evidence type="ECO:0000256" key="5">
    <source>
        <dbReference type="ARBA" id="ARBA00022679"/>
    </source>
</evidence>
<dbReference type="Proteomes" id="UP000515203">
    <property type="component" value="Unplaced"/>
</dbReference>
<evidence type="ECO:0000313" key="16">
    <source>
        <dbReference type="RefSeq" id="XP_004624302.1"/>
    </source>
</evidence>
<keyword evidence="4 13" id="KW-0328">Glycosyltransferase</keyword>
<keyword evidence="7" id="KW-0735">Signal-anchor</keyword>
<evidence type="ECO:0000256" key="10">
    <source>
        <dbReference type="ARBA" id="ARBA00023098"/>
    </source>
</evidence>
<dbReference type="GO" id="GO:0006493">
    <property type="term" value="P:protein O-linked glycosylation"/>
    <property type="evidence" value="ECO:0007669"/>
    <property type="project" value="TreeGrafter"/>
</dbReference>
<evidence type="ECO:0000256" key="4">
    <source>
        <dbReference type="ARBA" id="ARBA00022676"/>
    </source>
</evidence>
<feature type="signal peptide" evidence="14">
    <location>
        <begin position="1"/>
        <end position="29"/>
    </location>
</feature>
<keyword evidence="15" id="KW-1185">Reference proteome</keyword>
<evidence type="ECO:0000256" key="3">
    <source>
        <dbReference type="ARBA" id="ARBA00008661"/>
    </source>
</evidence>
<evidence type="ECO:0000256" key="6">
    <source>
        <dbReference type="ARBA" id="ARBA00022692"/>
    </source>
</evidence>
<dbReference type="OrthoDB" id="2139606at2759"/>
<keyword evidence="11" id="KW-0472">Membrane</keyword>
<gene>
    <name evidence="16" type="primary">B3galt4</name>
</gene>
<accession>A0A6P3EJP7</accession>
<evidence type="ECO:0000256" key="7">
    <source>
        <dbReference type="ARBA" id="ARBA00022968"/>
    </source>
</evidence>
<evidence type="ECO:0000256" key="1">
    <source>
        <dbReference type="ARBA" id="ARBA00004323"/>
    </source>
</evidence>
<dbReference type="Pfam" id="PF01762">
    <property type="entry name" value="Galactosyl_T"/>
    <property type="match status" value="1"/>
</dbReference>
<evidence type="ECO:0000256" key="2">
    <source>
        <dbReference type="ARBA" id="ARBA00004922"/>
    </source>
</evidence>
<keyword evidence="8" id="KW-1133">Transmembrane helix</keyword>
<keyword evidence="9 13" id="KW-0333">Golgi apparatus</keyword>
<dbReference type="FunFam" id="3.90.550.50:FF:000001">
    <property type="entry name" value="Hexosyltransferase"/>
    <property type="match status" value="1"/>
</dbReference>
<name>A0A6P3EJP7_OCTDE</name>
<evidence type="ECO:0000256" key="13">
    <source>
        <dbReference type="RuleBase" id="RU363063"/>
    </source>
</evidence>
<sequence>MPLSPSRRLLLAALLLVIAWTLFGPSGVGEELLSLSLASLLPAPAASGPPLVLPRLLIPNREVCGGPGAPPFLLILVCTAPGHRNRRDAIRATWGGQRQARGLRVQTLFLLGEPQGQHPAGGTQGDLARESAAQGDVVQAAFRDAYRNLTLKTLVGLEWASTHCPEARYVLKTDDDVYVNVPELVSELIRRGGAWEPPKRNREVAAWEQRKGKTAGGRPVPLLYLGRVHWWVRPSRAPGSRHLVSEEQWPPTWGSFPPYASGTGYVLSSSAVQLILKVAARAPPLPLEDVFVGVSARRGGLAPTHCVKLAGATHYPLDRCCYGKFLLTSHRLDPGQLREAWELVHGPDSDRTSPFCSWLQRATGILRCRLMAWLES</sequence>
<evidence type="ECO:0000313" key="15">
    <source>
        <dbReference type="Proteomes" id="UP000515203"/>
    </source>
</evidence>
<keyword evidence="14" id="KW-0732">Signal</keyword>
<reference evidence="16" key="1">
    <citation type="submission" date="2025-08" db="UniProtKB">
        <authorList>
            <consortium name="RefSeq"/>
        </authorList>
    </citation>
    <scope>IDENTIFICATION</scope>
</reference>
<evidence type="ECO:0000256" key="9">
    <source>
        <dbReference type="ARBA" id="ARBA00023034"/>
    </source>
</evidence>
<protein>
    <recommendedName>
        <fullName evidence="13">Hexosyltransferase</fullName>
        <ecNumber evidence="13">2.4.1.-</ecNumber>
    </recommendedName>
</protein>
<comment type="similarity">
    <text evidence="3 13">Belongs to the glycosyltransferase 31 family.</text>
</comment>
<dbReference type="InterPro" id="IPR002659">
    <property type="entry name" value="Glyco_trans_31"/>
</dbReference>